<organism evidence="1 2">
    <name type="scientific">Gigaspora margarita</name>
    <dbReference type="NCBI Taxonomy" id="4874"/>
    <lineage>
        <taxon>Eukaryota</taxon>
        <taxon>Fungi</taxon>
        <taxon>Fungi incertae sedis</taxon>
        <taxon>Mucoromycota</taxon>
        <taxon>Glomeromycotina</taxon>
        <taxon>Glomeromycetes</taxon>
        <taxon>Diversisporales</taxon>
        <taxon>Gigasporaceae</taxon>
        <taxon>Gigaspora</taxon>
    </lineage>
</organism>
<comment type="caution">
    <text evidence="1">The sequence shown here is derived from an EMBL/GenBank/DDBJ whole genome shotgun (WGS) entry which is preliminary data.</text>
</comment>
<evidence type="ECO:0000313" key="2">
    <source>
        <dbReference type="Proteomes" id="UP000439903"/>
    </source>
</evidence>
<proteinExistence type="predicted"/>
<dbReference type="OrthoDB" id="2334714at2759"/>
<evidence type="ECO:0000313" key="1">
    <source>
        <dbReference type="EMBL" id="KAF0445058.1"/>
    </source>
</evidence>
<keyword evidence="2" id="KW-1185">Reference proteome</keyword>
<dbReference type="Proteomes" id="UP000439903">
    <property type="component" value="Unassembled WGS sequence"/>
</dbReference>
<protein>
    <submittedName>
        <fullName evidence="1">Uncharacterized protein</fullName>
    </submittedName>
</protein>
<dbReference type="AlphaFoldDB" id="A0A8H3XBI2"/>
<name>A0A8H3XBI2_GIGMA</name>
<gene>
    <name evidence="1" type="ORF">F8M41_003271</name>
</gene>
<reference evidence="1 2" key="1">
    <citation type="journal article" date="2019" name="Environ. Microbiol.">
        <title>At the nexus of three kingdoms: the genome of the mycorrhizal fungus Gigaspora margarita provides insights into plant, endobacterial and fungal interactions.</title>
        <authorList>
            <person name="Venice F."/>
            <person name="Ghignone S."/>
            <person name="Salvioli di Fossalunga A."/>
            <person name="Amselem J."/>
            <person name="Novero M."/>
            <person name="Xianan X."/>
            <person name="Sedzielewska Toro K."/>
            <person name="Morin E."/>
            <person name="Lipzen A."/>
            <person name="Grigoriev I.V."/>
            <person name="Henrissat B."/>
            <person name="Martin F.M."/>
            <person name="Bonfante P."/>
        </authorList>
    </citation>
    <scope>NUCLEOTIDE SEQUENCE [LARGE SCALE GENOMIC DNA]</scope>
    <source>
        <strain evidence="1 2">BEG34</strain>
    </source>
</reference>
<sequence length="234" mass="26952">MQKRNKVNSVNSEMIFRHYSYPGAILTTLGPFDLNIEEMPSKPVIHIRRTSNDSITSNDSGVGFMKADYEIQRAIRAQRVQRPHIIVLHKGKHIYQNHDDADANLVLKAAIASKKHRREIAVMQKRATLILDPENLKETAFIEQENDNTNNEEMTMNLIMESDDASNVDVLMDLVTVESIEPIMEKTNSTRLRRNIMFKNNVSTLKKAVKSFKKMVSFKKDRRSSLIFLESTKF</sequence>
<accession>A0A8H3XBI2</accession>
<dbReference type="EMBL" id="WTPW01001289">
    <property type="protein sequence ID" value="KAF0445058.1"/>
    <property type="molecule type" value="Genomic_DNA"/>
</dbReference>